<dbReference type="OrthoDB" id="117852at2157"/>
<name>A7I586_METB6</name>
<dbReference type="AlphaFoldDB" id="A7I586"/>
<dbReference type="GeneID" id="5411773"/>
<dbReference type="HOGENOM" id="CLU_060686_1_0_2"/>
<dbReference type="KEGG" id="mbn:Mboo_0377"/>
<reference evidence="3" key="1">
    <citation type="journal article" date="2015" name="Microbiology">
        <title>Genome of Methanoregula boonei 6A8 reveals adaptations to oligotrophic peatland environments.</title>
        <authorList>
            <person name="Braeuer S."/>
            <person name="Cadillo-Quiroz H."/>
            <person name="Kyrpides N."/>
            <person name="Woyke T."/>
            <person name="Goodwin L."/>
            <person name="Detter C."/>
            <person name="Podell S."/>
            <person name="Yavitt J.B."/>
            <person name="Zinder S.H."/>
        </authorList>
    </citation>
    <scope>NUCLEOTIDE SEQUENCE [LARGE SCALE GENOMIC DNA]</scope>
    <source>
        <strain evidence="3">DSM 21154 / JCM 14090 / 6A8</strain>
    </source>
</reference>
<evidence type="ECO:0000259" key="1">
    <source>
        <dbReference type="Pfam" id="PF13529"/>
    </source>
</evidence>
<accession>A7I586</accession>
<evidence type="ECO:0000313" key="2">
    <source>
        <dbReference type="EMBL" id="ABS54897.1"/>
    </source>
</evidence>
<dbReference type="EMBL" id="CP000780">
    <property type="protein sequence ID" value="ABS54897.1"/>
    <property type="molecule type" value="Genomic_DNA"/>
</dbReference>
<dbReference type="STRING" id="456442.Mboo_0377"/>
<dbReference type="Gene3D" id="3.90.70.10">
    <property type="entry name" value="Cysteine proteinases"/>
    <property type="match status" value="1"/>
</dbReference>
<sequence length="399" mass="43220" precursor="true">MKPIKYGIILLALLLAAMAMVPMVSAMGTAITPDVATAIESNYVSPDTAFQSATAAVKDFIGRNALDENWNGATVNPKPNIIFDVNGKKLFYLFSVEKKGNRIGEIKIAASKVLGSSVVTIGSGAPAIDLKNIRSKATGILNQQYKNAKIDSIDLVCYNYPNIGAIIRFTAAGSGSTSLVIDAYDYSIIPAAGQVSFYNAIPPADLAGRAARWDSEQTALKTVSAQSLSPMATVTKTINGFTLYPQESTNWCSFATAKMISAYYGYSRTQRGIATTMGIANPDDGASIETTRSNYYLNTIANGGLAKMGTSISYTGMFTYDNIVSEMNSNRPIHTDRYETSSYHARAITGYSYTTTTPVSQYLYIYDPWPTTSGAVYWENWNVFSGQPNPVHAILYVRN</sequence>
<organism evidence="2 3">
    <name type="scientific">Methanoregula boonei (strain DSM 21154 / JCM 14090 / 6A8)</name>
    <dbReference type="NCBI Taxonomy" id="456442"/>
    <lineage>
        <taxon>Archaea</taxon>
        <taxon>Methanobacteriati</taxon>
        <taxon>Methanobacteriota</taxon>
        <taxon>Stenosarchaea group</taxon>
        <taxon>Methanomicrobia</taxon>
        <taxon>Methanomicrobiales</taxon>
        <taxon>Methanoregulaceae</taxon>
        <taxon>Methanoregula</taxon>
    </lineage>
</organism>
<dbReference type="Pfam" id="PF13529">
    <property type="entry name" value="Peptidase_C39_2"/>
    <property type="match status" value="1"/>
</dbReference>
<keyword evidence="3" id="KW-1185">Reference proteome</keyword>
<dbReference type="RefSeq" id="WP_011991385.1">
    <property type="nucleotide sequence ID" value="NC_009712.1"/>
</dbReference>
<dbReference type="Proteomes" id="UP000002408">
    <property type="component" value="Chromosome"/>
</dbReference>
<gene>
    <name evidence="2" type="ordered locus">Mboo_0377</name>
</gene>
<protein>
    <recommendedName>
        <fullName evidence="1">Peptidase C39-like domain-containing protein</fullName>
    </recommendedName>
</protein>
<dbReference type="eggNOG" id="arCOG03312">
    <property type="taxonomic scope" value="Archaea"/>
</dbReference>
<proteinExistence type="predicted"/>
<evidence type="ECO:0000313" key="3">
    <source>
        <dbReference type="Proteomes" id="UP000002408"/>
    </source>
</evidence>
<dbReference type="InterPro" id="IPR039564">
    <property type="entry name" value="Peptidase_C39-like"/>
</dbReference>
<feature type="domain" description="Peptidase C39-like" evidence="1">
    <location>
        <begin position="241"/>
        <end position="369"/>
    </location>
</feature>